<protein>
    <submittedName>
        <fullName evidence="3 4">Phosphoesterase</fullName>
    </submittedName>
</protein>
<dbReference type="KEGG" id="hlm:DV707_10225"/>
<proteinExistence type="predicted"/>
<dbReference type="PIRSF" id="PIRSF000887">
    <property type="entry name" value="Pesterase_MJ0037"/>
    <property type="match status" value="1"/>
</dbReference>
<dbReference type="AlphaFoldDB" id="A0A1H5ZQ87"/>
<dbReference type="GeneID" id="39858469"/>
<keyword evidence="5" id="KW-1185">Reference proteome</keyword>
<dbReference type="EMBL" id="CP031311">
    <property type="protein sequence ID" value="QCC48003.1"/>
    <property type="molecule type" value="Genomic_DNA"/>
</dbReference>
<feature type="region of interest" description="Disordered" evidence="1">
    <location>
        <begin position="1"/>
        <end position="28"/>
    </location>
</feature>
<reference evidence="4 5" key="1">
    <citation type="submission" date="2016-10" db="EMBL/GenBank/DDBJ databases">
        <authorList>
            <person name="de Groot N.N."/>
        </authorList>
    </citation>
    <scope>NUCLEOTIDE SEQUENCE [LARGE SCALE GENOMIC DNA]</scope>
    <source>
        <strain evidence="4 5">CGMCC 1.10331</strain>
    </source>
</reference>
<evidence type="ECO:0000256" key="1">
    <source>
        <dbReference type="SAM" id="MobiDB-lite"/>
    </source>
</evidence>
<name>A0A1H5ZQ87_9EURY</name>
<evidence type="ECO:0000313" key="5">
    <source>
        <dbReference type="Proteomes" id="UP000236740"/>
    </source>
</evidence>
<evidence type="ECO:0000313" key="4">
    <source>
        <dbReference type="EMBL" id="SEG38164.1"/>
    </source>
</evidence>
<dbReference type="Proteomes" id="UP000236740">
    <property type="component" value="Unassembled WGS sequence"/>
</dbReference>
<dbReference type="InterPro" id="IPR024173">
    <property type="entry name" value="Pesterase_MJ0037-like"/>
</dbReference>
<accession>A0A1H5ZQ87</accession>
<evidence type="ECO:0000313" key="3">
    <source>
        <dbReference type="EMBL" id="QCC48003.1"/>
    </source>
</evidence>
<gene>
    <name evidence="3" type="ORF">DV707_10225</name>
    <name evidence="4" type="ORF">SAMN04488133_2107</name>
</gene>
<feature type="domain" description="Calcineurin-like phosphoesterase" evidence="2">
    <location>
        <begin position="41"/>
        <end position="214"/>
    </location>
</feature>
<dbReference type="PANTHER" id="PTHR39323:SF1">
    <property type="entry name" value="BLR1149 PROTEIN"/>
    <property type="match status" value="1"/>
</dbReference>
<dbReference type="InterPro" id="IPR004843">
    <property type="entry name" value="Calcineurin-like_PHP"/>
</dbReference>
<dbReference type="GO" id="GO:0016787">
    <property type="term" value="F:hydrolase activity"/>
    <property type="evidence" value="ECO:0007669"/>
    <property type="project" value="InterPro"/>
</dbReference>
<dbReference type="EMBL" id="FNVN01000002">
    <property type="protein sequence ID" value="SEG38164.1"/>
    <property type="molecule type" value="Genomic_DNA"/>
</dbReference>
<dbReference type="Proteomes" id="UP000296733">
    <property type="component" value="Chromosome"/>
</dbReference>
<dbReference type="SUPFAM" id="SSF56300">
    <property type="entry name" value="Metallo-dependent phosphatases"/>
    <property type="match status" value="1"/>
</dbReference>
<dbReference type="PANTHER" id="PTHR39323">
    <property type="entry name" value="BLR1149 PROTEIN"/>
    <property type="match status" value="1"/>
</dbReference>
<dbReference type="OrthoDB" id="10013at2157"/>
<reference evidence="3 6" key="2">
    <citation type="journal article" date="2019" name="Nat. Commun.">
        <title>A new type of DNA phosphorothioation-based antiviral system in archaea.</title>
        <authorList>
            <person name="Xiong L."/>
            <person name="Liu S."/>
            <person name="Chen S."/>
            <person name="Xiao Y."/>
            <person name="Zhu B."/>
            <person name="Gao Y."/>
            <person name="Zhang Y."/>
            <person name="Chen B."/>
            <person name="Luo J."/>
            <person name="Deng Z."/>
            <person name="Chen X."/>
            <person name="Wang L."/>
            <person name="Chen S."/>
        </authorList>
    </citation>
    <scope>NUCLEOTIDE SEQUENCE [LARGE SCALE GENOMIC DNA]</scope>
    <source>
        <strain evidence="3 6">CGMCC 1.10331</strain>
    </source>
</reference>
<evidence type="ECO:0000259" key="2">
    <source>
        <dbReference type="Pfam" id="PF00149"/>
    </source>
</evidence>
<dbReference type="InterPro" id="IPR029052">
    <property type="entry name" value="Metallo-depent_PP-like"/>
</dbReference>
<dbReference type="RefSeq" id="WP_103991795.1">
    <property type="nucleotide sequence ID" value="NZ_CP031311.1"/>
</dbReference>
<sequence>MPPSDSDVSASTAEPADRSDPLVEPVPGEPAAVARIDGERALVVADYHAGIEAGLRYERGVELESNAAVRRVRLLGLLDRVDPDRLVVLGDLGHRIGGSNDAEAEELDELLEAVLDRVSVTLVRGNHDVGVPARFESIDADRLRITDSGGVRLGRIGFVHGHTWPAREVVESDVVCVGHEHPAVRLEDSVGGGRKERAWLRGPLRSEPFAEHLDLDVDELDWRDPEIVVFPAFNDRSGGTWVNVDGQGFLSPFLPDALVDDGTEAFLLDGTRLGPYRSV</sequence>
<dbReference type="Gene3D" id="3.60.21.10">
    <property type="match status" value="1"/>
</dbReference>
<organism evidence="4 5">
    <name type="scientific">Halobellus limi</name>
    <dbReference type="NCBI Taxonomy" id="699433"/>
    <lineage>
        <taxon>Archaea</taxon>
        <taxon>Methanobacteriati</taxon>
        <taxon>Methanobacteriota</taxon>
        <taxon>Stenosarchaea group</taxon>
        <taxon>Halobacteria</taxon>
        <taxon>Halobacteriales</taxon>
        <taxon>Haloferacaceae</taxon>
        <taxon>Halobellus</taxon>
    </lineage>
</organism>
<dbReference type="Pfam" id="PF00149">
    <property type="entry name" value="Metallophos"/>
    <property type="match status" value="1"/>
</dbReference>
<evidence type="ECO:0000313" key="6">
    <source>
        <dbReference type="Proteomes" id="UP000296733"/>
    </source>
</evidence>
<feature type="compositionally biased region" description="Polar residues" evidence="1">
    <location>
        <begin position="1"/>
        <end position="12"/>
    </location>
</feature>